<evidence type="ECO:0000313" key="3">
    <source>
        <dbReference type="Proteomes" id="UP000800092"/>
    </source>
</evidence>
<accession>A0A6A6H2D8</accession>
<protein>
    <submittedName>
        <fullName evidence="2">Uncharacterized protein</fullName>
    </submittedName>
</protein>
<dbReference type="AlphaFoldDB" id="A0A6A6H2D8"/>
<evidence type="ECO:0000313" key="2">
    <source>
        <dbReference type="EMBL" id="KAF2231743.1"/>
    </source>
</evidence>
<dbReference type="OrthoDB" id="4350898at2759"/>
<reference evidence="2" key="1">
    <citation type="journal article" date="2020" name="Stud. Mycol.">
        <title>101 Dothideomycetes genomes: a test case for predicting lifestyles and emergence of pathogens.</title>
        <authorList>
            <person name="Haridas S."/>
            <person name="Albert R."/>
            <person name="Binder M."/>
            <person name="Bloem J."/>
            <person name="Labutti K."/>
            <person name="Salamov A."/>
            <person name="Andreopoulos B."/>
            <person name="Baker S."/>
            <person name="Barry K."/>
            <person name="Bills G."/>
            <person name="Bluhm B."/>
            <person name="Cannon C."/>
            <person name="Castanera R."/>
            <person name="Culley D."/>
            <person name="Daum C."/>
            <person name="Ezra D."/>
            <person name="Gonzalez J."/>
            <person name="Henrissat B."/>
            <person name="Kuo A."/>
            <person name="Liang C."/>
            <person name="Lipzen A."/>
            <person name="Lutzoni F."/>
            <person name="Magnuson J."/>
            <person name="Mondo S."/>
            <person name="Nolan M."/>
            <person name="Ohm R."/>
            <person name="Pangilinan J."/>
            <person name="Park H.-J."/>
            <person name="Ramirez L."/>
            <person name="Alfaro M."/>
            <person name="Sun H."/>
            <person name="Tritt A."/>
            <person name="Yoshinaga Y."/>
            <person name="Zwiers L.-H."/>
            <person name="Turgeon B."/>
            <person name="Goodwin S."/>
            <person name="Spatafora J."/>
            <person name="Crous P."/>
            <person name="Grigoriev I."/>
        </authorList>
    </citation>
    <scope>NUCLEOTIDE SEQUENCE</scope>
    <source>
        <strain evidence="2">Tuck. ex Michener</strain>
    </source>
</reference>
<evidence type="ECO:0000256" key="1">
    <source>
        <dbReference type="SAM" id="MobiDB-lite"/>
    </source>
</evidence>
<sequence>MASLVVDLRPDDDKSWLTKELTTTAVTEFSDSQSDTLSPVVSGIGAKADAQHQWKHYPTERSIRHQSGDMVYFPEKLSDVIAWTDAFVDRIALLTTQAEKDHAEKERKLHDALKQREQENKELKDERKHHEQDTKKLQEKLNTANKDLETLRNLLIESKTCNTEMEKKIVGLEKKIAEQNEQFNKSQNELDLARRLAARTQKTNDETAADLLRHLQTYDKGAIPAHPGYENSSIRIISVVYGLKEYTWACDKQVLVNLYNAAALKDKSFHVTTELFGVNASQGKGKSCAITYAIPYQAKGSKKESGLLETIFGVEGSTLKFKHVPT</sequence>
<feature type="region of interest" description="Disordered" evidence="1">
    <location>
        <begin position="117"/>
        <end position="136"/>
    </location>
</feature>
<name>A0A6A6H2D8_VIRVR</name>
<keyword evidence="3" id="KW-1185">Reference proteome</keyword>
<dbReference type="Proteomes" id="UP000800092">
    <property type="component" value="Unassembled WGS sequence"/>
</dbReference>
<organism evidence="2 3">
    <name type="scientific">Viridothelium virens</name>
    <name type="common">Speckled blister lichen</name>
    <name type="synonym">Trypethelium virens</name>
    <dbReference type="NCBI Taxonomy" id="1048519"/>
    <lineage>
        <taxon>Eukaryota</taxon>
        <taxon>Fungi</taxon>
        <taxon>Dikarya</taxon>
        <taxon>Ascomycota</taxon>
        <taxon>Pezizomycotina</taxon>
        <taxon>Dothideomycetes</taxon>
        <taxon>Dothideomycetes incertae sedis</taxon>
        <taxon>Trypetheliales</taxon>
        <taxon>Trypetheliaceae</taxon>
        <taxon>Viridothelium</taxon>
    </lineage>
</organism>
<dbReference type="EMBL" id="ML991823">
    <property type="protein sequence ID" value="KAF2231743.1"/>
    <property type="molecule type" value="Genomic_DNA"/>
</dbReference>
<gene>
    <name evidence="2" type="ORF">EV356DRAFT_518291</name>
</gene>
<proteinExistence type="predicted"/>